<gene>
    <name evidence="1" type="primary">RvY_00741-1</name>
    <name evidence="1" type="synonym">RvY_00741.1</name>
    <name evidence="1" type="ORF">RvY_00741</name>
</gene>
<keyword evidence="2" id="KW-1185">Reference proteome</keyword>
<dbReference type="AlphaFoldDB" id="A0A1D1UDU6"/>
<sequence length="76" mass="8871">MDPQFLRIVMREYNERTNRNLTQQFFTHAASSFERVNNVLVDLVSNMLRQEQGTKPITEEQLQNIPVHPVDPSMLG</sequence>
<comment type="caution">
    <text evidence="1">The sequence shown here is derived from an EMBL/GenBank/DDBJ whole genome shotgun (WGS) entry which is preliminary data.</text>
</comment>
<name>A0A1D1UDU6_RAMVA</name>
<organism evidence="1 2">
    <name type="scientific">Ramazzottius varieornatus</name>
    <name type="common">Water bear</name>
    <name type="synonym">Tardigrade</name>
    <dbReference type="NCBI Taxonomy" id="947166"/>
    <lineage>
        <taxon>Eukaryota</taxon>
        <taxon>Metazoa</taxon>
        <taxon>Ecdysozoa</taxon>
        <taxon>Tardigrada</taxon>
        <taxon>Eutardigrada</taxon>
        <taxon>Parachela</taxon>
        <taxon>Hypsibioidea</taxon>
        <taxon>Ramazzottiidae</taxon>
        <taxon>Ramazzottius</taxon>
    </lineage>
</organism>
<evidence type="ECO:0000313" key="2">
    <source>
        <dbReference type="Proteomes" id="UP000186922"/>
    </source>
</evidence>
<dbReference type="Proteomes" id="UP000186922">
    <property type="component" value="Unassembled WGS sequence"/>
</dbReference>
<evidence type="ECO:0000313" key="1">
    <source>
        <dbReference type="EMBL" id="GAU87964.1"/>
    </source>
</evidence>
<accession>A0A1D1UDU6</accession>
<dbReference type="EMBL" id="BDGG01000001">
    <property type="protein sequence ID" value="GAU87964.1"/>
    <property type="molecule type" value="Genomic_DNA"/>
</dbReference>
<proteinExistence type="predicted"/>
<reference evidence="1 2" key="1">
    <citation type="journal article" date="2016" name="Nat. Commun.">
        <title>Extremotolerant tardigrade genome and improved radiotolerance of human cultured cells by tardigrade-unique protein.</title>
        <authorList>
            <person name="Hashimoto T."/>
            <person name="Horikawa D.D."/>
            <person name="Saito Y."/>
            <person name="Kuwahara H."/>
            <person name="Kozuka-Hata H."/>
            <person name="Shin-I T."/>
            <person name="Minakuchi Y."/>
            <person name="Ohishi K."/>
            <person name="Motoyama A."/>
            <person name="Aizu T."/>
            <person name="Enomoto A."/>
            <person name="Kondo K."/>
            <person name="Tanaka S."/>
            <person name="Hara Y."/>
            <person name="Koshikawa S."/>
            <person name="Sagara H."/>
            <person name="Miura T."/>
            <person name="Yokobori S."/>
            <person name="Miyagawa K."/>
            <person name="Suzuki Y."/>
            <person name="Kubo T."/>
            <person name="Oyama M."/>
            <person name="Kohara Y."/>
            <person name="Fujiyama A."/>
            <person name="Arakawa K."/>
            <person name="Katayama T."/>
            <person name="Toyoda A."/>
            <person name="Kunieda T."/>
        </authorList>
    </citation>
    <scope>NUCLEOTIDE SEQUENCE [LARGE SCALE GENOMIC DNA]</scope>
    <source>
        <strain evidence="1 2">YOKOZUNA-1</strain>
    </source>
</reference>
<protein>
    <submittedName>
        <fullName evidence="1">Uncharacterized protein</fullName>
    </submittedName>
</protein>